<keyword evidence="6" id="KW-0862">Zinc</keyword>
<evidence type="ECO:0000256" key="9">
    <source>
        <dbReference type="ARBA" id="ARBA00023242"/>
    </source>
</evidence>
<evidence type="ECO:0000256" key="2">
    <source>
        <dbReference type="ARBA" id="ARBA00006991"/>
    </source>
</evidence>
<evidence type="ECO:0000256" key="3">
    <source>
        <dbReference type="ARBA" id="ARBA00022723"/>
    </source>
</evidence>
<dbReference type="GO" id="GO:0000978">
    <property type="term" value="F:RNA polymerase II cis-regulatory region sequence-specific DNA binding"/>
    <property type="evidence" value="ECO:0007669"/>
    <property type="project" value="TreeGrafter"/>
</dbReference>
<name>F2RX93_TRIT1</name>
<dbReference type="GO" id="GO:0005634">
    <property type="term" value="C:nucleus"/>
    <property type="evidence" value="ECO:0007669"/>
    <property type="project" value="UniProtKB-SubCell"/>
</dbReference>
<comment type="similarity">
    <text evidence="2">Belongs to the krueppel C2H2-type zinc-finger protein family.</text>
</comment>
<dbReference type="OrthoDB" id="654211at2759"/>
<feature type="domain" description="C2H2-type" evidence="12">
    <location>
        <begin position="298"/>
        <end position="328"/>
    </location>
</feature>
<dbReference type="PROSITE" id="PS00028">
    <property type="entry name" value="ZINC_FINGER_C2H2_1"/>
    <property type="match status" value="2"/>
</dbReference>
<evidence type="ECO:0000256" key="7">
    <source>
        <dbReference type="ARBA" id="ARBA00023015"/>
    </source>
</evidence>
<dbReference type="AlphaFoldDB" id="F2RX93"/>
<keyword evidence="8" id="KW-0804">Transcription</keyword>
<dbReference type="SUPFAM" id="SSF57667">
    <property type="entry name" value="beta-beta-alpha zinc fingers"/>
    <property type="match status" value="2"/>
</dbReference>
<comment type="subcellular location">
    <subcellularLocation>
        <location evidence="1">Nucleus</location>
    </subcellularLocation>
</comment>
<gene>
    <name evidence="13" type="ORF">TESG_03341</name>
</gene>
<protein>
    <recommendedName>
        <fullName evidence="12">C2H2-type domain-containing protein</fullName>
    </recommendedName>
</protein>
<keyword evidence="9" id="KW-0539">Nucleus</keyword>
<evidence type="ECO:0000256" key="11">
    <source>
        <dbReference type="SAM" id="MobiDB-lite"/>
    </source>
</evidence>
<keyword evidence="3" id="KW-0479">Metal-binding</keyword>
<evidence type="ECO:0000256" key="5">
    <source>
        <dbReference type="ARBA" id="ARBA00022771"/>
    </source>
</evidence>
<dbReference type="InterPro" id="IPR036236">
    <property type="entry name" value="Znf_C2H2_sf"/>
</dbReference>
<dbReference type="EMBL" id="GG698491">
    <property type="protein sequence ID" value="EGD95877.1"/>
    <property type="molecule type" value="Genomic_DNA"/>
</dbReference>
<dbReference type="HOGENOM" id="CLU_057143_0_0_1"/>
<organism evidence="13 14">
    <name type="scientific">Trichophyton tonsurans (strain CBS 112818)</name>
    <name type="common">Scalp ringworm fungus</name>
    <dbReference type="NCBI Taxonomy" id="647933"/>
    <lineage>
        <taxon>Eukaryota</taxon>
        <taxon>Fungi</taxon>
        <taxon>Dikarya</taxon>
        <taxon>Ascomycota</taxon>
        <taxon>Pezizomycotina</taxon>
        <taxon>Eurotiomycetes</taxon>
        <taxon>Eurotiomycetidae</taxon>
        <taxon>Onygenales</taxon>
        <taxon>Arthrodermataceae</taxon>
        <taxon>Trichophyton</taxon>
    </lineage>
</organism>
<feature type="compositionally biased region" description="Polar residues" evidence="11">
    <location>
        <begin position="22"/>
        <end position="38"/>
    </location>
</feature>
<dbReference type="PANTHER" id="PTHR23235">
    <property type="entry name" value="KRUEPPEL-LIKE TRANSCRIPTION FACTOR"/>
    <property type="match status" value="1"/>
</dbReference>
<feature type="region of interest" description="Disordered" evidence="11">
    <location>
        <begin position="20"/>
        <end position="57"/>
    </location>
</feature>
<evidence type="ECO:0000256" key="1">
    <source>
        <dbReference type="ARBA" id="ARBA00004123"/>
    </source>
</evidence>
<feature type="domain" description="C2H2-type" evidence="12">
    <location>
        <begin position="329"/>
        <end position="348"/>
    </location>
</feature>
<evidence type="ECO:0000256" key="8">
    <source>
        <dbReference type="ARBA" id="ARBA00023163"/>
    </source>
</evidence>
<evidence type="ECO:0000256" key="6">
    <source>
        <dbReference type="ARBA" id="ARBA00022833"/>
    </source>
</evidence>
<keyword evidence="5 10" id="KW-0863">Zinc-finger</keyword>
<dbReference type="SMART" id="SM00355">
    <property type="entry name" value="ZnF_C2H2"/>
    <property type="match status" value="3"/>
</dbReference>
<evidence type="ECO:0000259" key="12">
    <source>
        <dbReference type="PROSITE" id="PS50157"/>
    </source>
</evidence>
<dbReference type="PANTHER" id="PTHR23235:SF120">
    <property type="entry name" value="KRUPPEL-LIKE FACTOR 15"/>
    <property type="match status" value="1"/>
</dbReference>
<accession>F2RX93</accession>
<dbReference type="GO" id="GO:0000981">
    <property type="term" value="F:DNA-binding transcription factor activity, RNA polymerase II-specific"/>
    <property type="evidence" value="ECO:0007669"/>
    <property type="project" value="TreeGrafter"/>
</dbReference>
<evidence type="ECO:0000313" key="13">
    <source>
        <dbReference type="EMBL" id="EGD95877.1"/>
    </source>
</evidence>
<dbReference type="FunFam" id="3.30.160.60:FF:000193">
    <property type="entry name" value="Zinc finger protein 300"/>
    <property type="match status" value="1"/>
</dbReference>
<sequence length="438" mass="48512">MAPDPYGVDETWIPVEQDRQRAANSYNASSPRYVSTMHQQSSSYPTTPQSCSQTDSISLQSSSATGLGLLNCSVPPAGTSVSICSPSQSMLQVAQGWHGEPSAGHCFPNTSSSMVTYPILSVYDGLQVVPNASISSFGVSSTHVDTSSAGFLSPVPLMKVESSSTIQSNIYAPDMSSNYGVSPSPTQSPQILSEDWLSCPCIQPRETNTPVLTSTPIHNQKKPRRSPLRTSDCNKVVSKRASELDLSSPGMKMPPKKKRSLDNGNGKYKCEQCGRQFTRNSNCRSHMKIHDPNRRYPHKCTVGQCTNKFSRKTDLIRHIDSVHKKLKRFGCDQCGHRFARQDTLRRHREDGCRRQQQHRQALLEKQQQEQLHHHHHHRQPASVTAPVAPSGLDASQAYPIASIPYHEPVAAYTTHPQLHAGLGRPYLNSSDETFHEYI</sequence>
<dbReference type="Gene3D" id="3.30.160.60">
    <property type="entry name" value="Classic Zinc Finger"/>
    <property type="match status" value="3"/>
</dbReference>
<feature type="region of interest" description="Disordered" evidence="11">
    <location>
        <begin position="210"/>
        <end position="265"/>
    </location>
</feature>
<feature type="compositionally biased region" description="Low complexity" evidence="11">
    <location>
        <begin position="39"/>
        <end position="57"/>
    </location>
</feature>
<evidence type="ECO:0000313" key="14">
    <source>
        <dbReference type="Proteomes" id="UP000009172"/>
    </source>
</evidence>
<keyword evidence="4" id="KW-0677">Repeat</keyword>
<dbReference type="Pfam" id="PF00096">
    <property type="entry name" value="zf-C2H2"/>
    <property type="match status" value="2"/>
</dbReference>
<dbReference type="InterPro" id="IPR013087">
    <property type="entry name" value="Znf_C2H2_type"/>
</dbReference>
<reference evidence="14" key="1">
    <citation type="journal article" date="2012" name="MBio">
        <title>Comparative genome analysis of Trichophyton rubrum and related dermatophytes reveals candidate genes involved in infection.</title>
        <authorList>
            <person name="Martinez D.A."/>
            <person name="Oliver B.G."/>
            <person name="Graeser Y."/>
            <person name="Goldberg J.M."/>
            <person name="Li W."/>
            <person name="Martinez-Rossi N.M."/>
            <person name="Monod M."/>
            <person name="Shelest E."/>
            <person name="Barton R.C."/>
            <person name="Birch E."/>
            <person name="Brakhage A.A."/>
            <person name="Chen Z."/>
            <person name="Gurr S.J."/>
            <person name="Heiman D."/>
            <person name="Heitman J."/>
            <person name="Kosti I."/>
            <person name="Rossi A."/>
            <person name="Saif S."/>
            <person name="Samalova M."/>
            <person name="Saunders C.W."/>
            <person name="Shea T."/>
            <person name="Summerbell R.C."/>
            <person name="Xu J."/>
            <person name="Young S."/>
            <person name="Zeng Q."/>
            <person name="Birren B.W."/>
            <person name="Cuomo C.A."/>
            <person name="White T.C."/>
        </authorList>
    </citation>
    <scope>NUCLEOTIDE SEQUENCE [LARGE SCALE GENOMIC DNA]</scope>
    <source>
        <strain evidence="14">CBS 112818</strain>
    </source>
</reference>
<keyword evidence="7" id="KW-0805">Transcription regulation</keyword>
<dbReference type="PROSITE" id="PS50157">
    <property type="entry name" value="ZINC_FINGER_C2H2_2"/>
    <property type="match status" value="3"/>
</dbReference>
<keyword evidence="14" id="KW-1185">Reference proteome</keyword>
<dbReference type="GO" id="GO:0008270">
    <property type="term" value="F:zinc ion binding"/>
    <property type="evidence" value="ECO:0007669"/>
    <property type="project" value="UniProtKB-KW"/>
</dbReference>
<dbReference type="Proteomes" id="UP000009172">
    <property type="component" value="Unassembled WGS sequence"/>
</dbReference>
<feature type="region of interest" description="Disordered" evidence="11">
    <location>
        <begin position="345"/>
        <end position="388"/>
    </location>
</feature>
<evidence type="ECO:0000256" key="4">
    <source>
        <dbReference type="ARBA" id="ARBA00022737"/>
    </source>
</evidence>
<proteinExistence type="inferred from homology"/>
<evidence type="ECO:0000256" key="10">
    <source>
        <dbReference type="PROSITE-ProRule" id="PRU00042"/>
    </source>
</evidence>
<feature type="domain" description="C2H2-type" evidence="12">
    <location>
        <begin position="268"/>
        <end position="295"/>
    </location>
</feature>